<dbReference type="OrthoDB" id="1100567at2"/>
<sequence>MKPAALKLPQGAGGAVDFDSMRQAADWYALLTSDAAGEDDRRDWQAWLAQSTAHRQAWAGVESINRQFVMLTGSGAARQATASALDAGQVSARRRRRMLRGLLVAGGVFGLAAGAGRIAPVRRLIAGLRADQQTALGEIRELTLPDGSLAWLNTASALQVRYDDSVRRIVLLYGEVLIRTAPDARRPMLVETGQGVLRPLGTRFDVRQEEDAATRLAVLEGRVEVRLHAGGGAPRVIEAGQQVRFDSRMGPVEPAPPGLDAWRRNMLLADDMTLGSMTETLARYRVGILGCDPRVADLRVTGGYPLSDTDQALRMLAAALPVRIRSPLPWWTLIEPR</sequence>
<dbReference type="Pfam" id="PF16220">
    <property type="entry name" value="DUF4880"/>
    <property type="match status" value="1"/>
</dbReference>
<feature type="domain" description="FecR protein" evidence="2">
    <location>
        <begin position="133"/>
        <end position="224"/>
    </location>
</feature>
<evidence type="ECO:0000256" key="1">
    <source>
        <dbReference type="SAM" id="Phobius"/>
    </source>
</evidence>
<dbReference type="Gene3D" id="2.60.120.1440">
    <property type="match status" value="1"/>
</dbReference>
<keyword evidence="5" id="KW-1185">Reference proteome</keyword>
<dbReference type="Proteomes" id="UP000216020">
    <property type="component" value="Unassembled WGS sequence"/>
</dbReference>
<dbReference type="EMBL" id="NEVM01000001">
    <property type="protein sequence ID" value="OZI37587.1"/>
    <property type="molecule type" value="Genomic_DNA"/>
</dbReference>
<evidence type="ECO:0008006" key="6">
    <source>
        <dbReference type="Google" id="ProtNLM"/>
    </source>
</evidence>
<feature type="transmembrane region" description="Helical" evidence="1">
    <location>
        <begin position="101"/>
        <end position="119"/>
    </location>
</feature>
<evidence type="ECO:0000313" key="5">
    <source>
        <dbReference type="Proteomes" id="UP000216020"/>
    </source>
</evidence>
<dbReference type="PIRSF" id="PIRSF018266">
    <property type="entry name" value="FecR"/>
    <property type="match status" value="1"/>
</dbReference>
<evidence type="ECO:0000259" key="3">
    <source>
        <dbReference type="Pfam" id="PF16220"/>
    </source>
</evidence>
<keyword evidence="1" id="KW-0472">Membrane</keyword>
<protein>
    <recommendedName>
        <fullName evidence="6">Iron dicitrate transport regulator FecR</fullName>
    </recommendedName>
</protein>
<dbReference type="GO" id="GO:0016989">
    <property type="term" value="F:sigma factor antagonist activity"/>
    <property type="evidence" value="ECO:0007669"/>
    <property type="project" value="TreeGrafter"/>
</dbReference>
<evidence type="ECO:0000313" key="4">
    <source>
        <dbReference type="EMBL" id="OZI37587.1"/>
    </source>
</evidence>
<gene>
    <name evidence="4" type="ORF">CAL29_04070</name>
</gene>
<dbReference type="Pfam" id="PF04773">
    <property type="entry name" value="FecR"/>
    <property type="match status" value="1"/>
</dbReference>
<keyword evidence="1" id="KW-0812">Transmembrane</keyword>
<dbReference type="PANTHER" id="PTHR30273">
    <property type="entry name" value="PERIPLASMIC SIGNAL SENSOR AND SIGMA FACTOR ACTIVATOR FECR-RELATED"/>
    <property type="match status" value="1"/>
</dbReference>
<keyword evidence="1" id="KW-1133">Transmembrane helix</keyword>
<proteinExistence type="predicted"/>
<dbReference type="InterPro" id="IPR006860">
    <property type="entry name" value="FecR"/>
</dbReference>
<dbReference type="InterPro" id="IPR012373">
    <property type="entry name" value="Ferrdict_sens_TM"/>
</dbReference>
<dbReference type="InterPro" id="IPR032623">
    <property type="entry name" value="FecR_N"/>
</dbReference>
<organism evidence="4 5">
    <name type="scientific">Bordetella genomosp. 10</name>
    <dbReference type="NCBI Taxonomy" id="1416804"/>
    <lineage>
        <taxon>Bacteria</taxon>
        <taxon>Pseudomonadati</taxon>
        <taxon>Pseudomonadota</taxon>
        <taxon>Betaproteobacteria</taxon>
        <taxon>Burkholderiales</taxon>
        <taxon>Alcaligenaceae</taxon>
        <taxon>Bordetella</taxon>
    </lineage>
</organism>
<comment type="caution">
    <text evidence="4">The sequence shown here is derived from an EMBL/GenBank/DDBJ whole genome shotgun (WGS) entry which is preliminary data.</text>
</comment>
<dbReference type="PANTHER" id="PTHR30273:SF2">
    <property type="entry name" value="PROTEIN FECR"/>
    <property type="match status" value="1"/>
</dbReference>
<evidence type="ECO:0000259" key="2">
    <source>
        <dbReference type="Pfam" id="PF04773"/>
    </source>
</evidence>
<dbReference type="RefSeq" id="WP_094851687.1">
    <property type="nucleotide sequence ID" value="NZ_NEVM01000001.1"/>
</dbReference>
<dbReference type="AlphaFoldDB" id="A0A261SKQ6"/>
<name>A0A261SKQ6_9BORD</name>
<accession>A0A261SKQ6</accession>
<feature type="domain" description="FecR N-terminal" evidence="3">
    <location>
        <begin position="22"/>
        <end position="63"/>
    </location>
</feature>
<reference evidence="5" key="1">
    <citation type="submission" date="2017-05" db="EMBL/GenBank/DDBJ databases">
        <title>Complete and WGS of Bordetella genogroups.</title>
        <authorList>
            <person name="Spilker T."/>
            <person name="Lipuma J."/>
        </authorList>
    </citation>
    <scope>NUCLEOTIDE SEQUENCE [LARGE SCALE GENOMIC DNA]</scope>
    <source>
        <strain evidence="5">AU16122</strain>
    </source>
</reference>